<feature type="compositionally biased region" description="Acidic residues" evidence="1">
    <location>
        <begin position="29"/>
        <end position="42"/>
    </location>
</feature>
<name>A0A8K0JGB7_9TREE</name>
<accession>A0A8K0JGB7</accession>
<keyword evidence="3" id="KW-1185">Reference proteome</keyword>
<protein>
    <recommendedName>
        <fullName evidence="4">Fungal-type protein kinase domain-containing protein</fullName>
    </recommendedName>
</protein>
<dbReference type="AlphaFoldDB" id="A0A8K0JGB7"/>
<dbReference type="Proteomes" id="UP000812966">
    <property type="component" value="Unassembled WGS sequence"/>
</dbReference>
<feature type="region of interest" description="Disordered" evidence="1">
    <location>
        <begin position="221"/>
        <end position="259"/>
    </location>
</feature>
<dbReference type="EMBL" id="JABELV010000169">
    <property type="protein sequence ID" value="KAG7528739.1"/>
    <property type="molecule type" value="Genomic_DNA"/>
</dbReference>
<comment type="caution">
    <text evidence="2">The sequence shown here is derived from an EMBL/GenBank/DDBJ whole genome shotgun (WGS) entry which is preliminary data.</text>
</comment>
<dbReference type="OrthoDB" id="5584477at2759"/>
<proteinExistence type="predicted"/>
<feature type="compositionally biased region" description="Basic and acidic residues" evidence="1">
    <location>
        <begin position="1"/>
        <end position="17"/>
    </location>
</feature>
<evidence type="ECO:0000313" key="3">
    <source>
        <dbReference type="Proteomes" id="UP000812966"/>
    </source>
</evidence>
<reference evidence="2" key="1">
    <citation type="submission" date="2020-04" db="EMBL/GenBank/DDBJ databases">
        <title>Analysis of mating type loci in Filobasidium floriforme.</title>
        <authorList>
            <person name="Nowrousian M."/>
        </authorList>
    </citation>
    <scope>NUCLEOTIDE SEQUENCE</scope>
    <source>
        <strain evidence="2">CBS 6242</strain>
    </source>
</reference>
<feature type="region of interest" description="Disordered" evidence="1">
    <location>
        <begin position="1"/>
        <end position="60"/>
    </location>
</feature>
<organism evidence="2 3">
    <name type="scientific">Filobasidium floriforme</name>
    <dbReference type="NCBI Taxonomy" id="5210"/>
    <lineage>
        <taxon>Eukaryota</taxon>
        <taxon>Fungi</taxon>
        <taxon>Dikarya</taxon>
        <taxon>Basidiomycota</taxon>
        <taxon>Agaricomycotina</taxon>
        <taxon>Tremellomycetes</taxon>
        <taxon>Filobasidiales</taxon>
        <taxon>Filobasidiaceae</taxon>
        <taxon>Filobasidium</taxon>
    </lineage>
</organism>
<evidence type="ECO:0008006" key="4">
    <source>
        <dbReference type="Google" id="ProtNLM"/>
    </source>
</evidence>
<gene>
    <name evidence="2" type="ORF">FFLO_05965</name>
</gene>
<sequence>MSEPGKEPEGNPERKEEDDSVMDTGNLTGEDEMSDGSEDEDLSYLSKDPPPISGAAEPGFRFTPAGLHAKRFKIVSKPAVDGDFEQDKGANQFTLEAIGQNYPFLSKRYGRTIMIGLPDPKLERRVPVTPGVRLAAFGLNETPMKGEGNNAQQRHTERYYKARDLEAELLDESLKRFDTRFVDLVCEPEEAPDLFDAIKETAQTCRNGMCKDLERFLSVYRRPVPKPTGEGKKRRAGKDQGSTSAGTATKKLKPISAKKPHEDTVSSLLIKALNAMGAEFLKSLEARTTGVDQPNEPSAAQDVDSTLAFAGSGTVPIRISASVPRDAVDRLKVYKPDFFGCISPGVKEKKEGSPVVSGVKRKAATKGSDPIFQSDNIGVLVEVRKDPTCDFKAHGDPKDAIIGRAIRFAEISSYNHSIANRVTTMTVTGTLVRLYFADSFSWATSRVWDLANEEHLGEIVKIVAFFMGAPDQALQQWKPDPHSFSTRGLGPETDRSSVRRWEWVAGYRQEYTLRSIFGRRSTIWSGETRLSGVGGEQAEAATEEKTTIVKAAYLPSGLVHHEYNMVTCLHPESPRSDSLFYQIDEATRAAILKDIPVPLGMVDVGQGEHQQTRRLPKEAGLTVGEAPSDLVEPLTHLELAVFAMHGPVGETVDPRPEQTFSLLEVCEIHLDALGHGYYAATCNIHFRDWSEGNVLFRRLRDGTLRGFLIDYGNARHENKRRDQSRNDGALSGWQSLCLDDMRSGTAWFRCLAVIDTASLIREYTKKQKKRNRFPKTAQGNPEFEEMEAAELEDLKLQMLRARHRYIDDLESFMYLLIFQACKATHNDKRTNDAVIEMLESDTEKKSAWKADLTEIAETISPDEDWVEMVETFVKTIKVARMAMKDQLEKEDMTGKFTPEEDRCYKMCYDLLREFVEKRRRQEGSSSKN</sequence>
<evidence type="ECO:0000256" key="1">
    <source>
        <dbReference type="SAM" id="MobiDB-lite"/>
    </source>
</evidence>
<evidence type="ECO:0000313" key="2">
    <source>
        <dbReference type="EMBL" id="KAG7528739.1"/>
    </source>
</evidence>